<dbReference type="InterPro" id="IPR019016">
    <property type="entry name" value="Csx1-like_HEPN"/>
</dbReference>
<dbReference type="Proteomes" id="UP000825123">
    <property type="component" value="Chromosome"/>
</dbReference>
<accession>A0A8D5U4E6</accession>
<dbReference type="Pfam" id="PF09455">
    <property type="entry name" value="Csx1_HEPN"/>
    <property type="match status" value="1"/>
</dbReference>
<dbReference type="SUPFAM" id="SSF160980">
    <property type="entry name" value="SSO1389-like"/>
    <property type="match status" value="1"/>
</dbReference>
<dbReference type="InterPro" id="IPR052875">
    <property type="entry name" value="CRISPR_assoc_ribonuclease"/>
</dbReference>
<dbReference type="NCBIfam" id="TIGR02549">
    <property type="entry name" value="CRISPR_DxTHG"/>
    <property type="match status" value="1"/>
</dbReference>
<dbReference type="InterPro" id="IPR010171">
    <property type="entry name" value="CRISPR_Csx1"/>
</dbReference>
<dbReference type="RefSeq" id="WP_221288784.1">
    <property type="nucleotide sequence ID" value="NZ_AP024597.1"/>
</dbReference>
<feature type="domain" description="CRISPR system endoribonuclease Csx1-like HEPN" evidence="1">
    <location>
        <begin position="327"/>
        <end position="395"/>
    </location>
</feature>
<dbReference type="Gene3D" id="1.10.3740.10">
    <property type="entry name" value="SSO1389-like domains"/>
    <property type="match status" value="1"/>
</dbReference>
<evidence type="ECO:0000313" key="3">
    <source>
        <dbReference type="EMBL" id="BCU68857.1"/>
    </source>
</evidence>
<evidence type="ECO:0000259" key="2">
    <source>
        <dbReference type="Pfam" id="PF22230"/>
    </source>
</evidence>
<dbReference type="PANTHER" id="PTHR37169:SF1">
    <property type="entry name" value="CRISPR SYSTEM ENDORIBONUCLEASE CSX1"/>
    <property type="match status" value="1"/>
</dbReference>
<dbReference type="GeneID" id="66161906"/>
<dbReference type="InterPro" id="IPR053857">
    <property type="entry name" value="Csx1_CARF"/>
</dbReference>
<protein>
    <submittedName>
        <fullName evidence="3">CRISPR-associated protein</fullName>
    </submittedName>
</protein>
<feature type="domain" description="CRISPR system endoribonuclease Csx1 CARF" evidence="2">
    <location>
        <begin position="3"/>
        <end position="166"/>
    </location>
</feature>
<dbReference type="AlphaFoldDB" id="A0A8D5U4E6"/>
<proteinExistence type="predicted"/>
<evidence type="ECO:0000259" key="1">
    <source>
        <dbReference type="Pfam" id="PF09455"/>
    </source>
</evidence>
<organism evidence="3 4">
    <name type="scientific">Stygiolobus caldivivus</name>
    <dbReference type="NCBI Taxonomy" id="2824673"/>
    <lineage>
        <taxon>Archaea</taxon>
        <taxon>Thermoproteota</taxon>
        <taxon>Thermoprotei</taxon>
        <taxon>Sulfolobales</taxon>
        <taxon>Sulfolobaceae</taxon>
        <taxon>Stygiolobus</taxon>
    </lineage>
</organism>
<dbReference type="Pfam" id="PF22230">
    <property type="entry name" value="Csx1_CARF"/>
    <property type="match status" value="1"/>
</dbReference>
<dbReference type="InterPro" id="IPR027419">
    <property type="entry name" value="CRISPR-assoc_Csx1_C"/>
</dbReference>
<name>A0A8D5U4E6_9CREN</name>
<sequence length="407" mass="45787">MKVLFAPIGDPKNYEQVNYIIDSKTLQTNASFKAIEQALDVDDVIVYAGLSLCKPPKDYNTCFENISTDVKQKLNLDKEKVIVAPNIFGSKFIQADRKNTLYYNFIYYNTLKILEEEKPDEVYIDITHGINYMPLLATDAIKLATYTYVVEKGEDKLRLTIFDSEPVIRGNPGPYNIDKVFEGKVYMRQAVLFIVTPFLSSENKSNVKKAVGKTCDTDLIYSLANALFSGIFPYIVLSRDEVKKCLDGIEGEIKVLDHKDFIVKIQLDNDVLTYKTVLPIEISYVHSLLTAINGIVRGINTINYGGSEWVSLEDIESLAKKFSSSETISAVVRNEVDKLKSVKVGESPQLLAEVLDGEKPRKKCSADERNLFAHGGFEKNVTYLLGKDGKTYVSYVDCKGEVKNHLK</sequence>
<dbReference type="CDD" id="cd09728">
    <property type="entry name" value="Csx1_III-U"/>
    <property type="match status" value="1"/>
</dbReference>
<keyword evidence="4" id="KW-1185">Reference proteome</keyword>
<gene>
    <name evidence="3" type="ORF">KN1_01540</name>
</gene>
<dbReference type="Gene3D" id="3.40.50.10640">
    <property type="entry name" value="SSO1389-like"/>
    <property type="match status" value="1"/>
</dbReference>
<reference evidence="3 4" key="1">
    <citation type="submission" date="2021-04" db="EMBL/GenBank/DDBJ databases">
        <title>Complete genome sequence of Stygiolobus sp. KN-1.</title>
        <authorList>
            <person name="Nakamura K."/>
            <person name="Sakai H."/>
            <person name="Kurosawa N."/>
        </authorList>
    </citation>
    <scope>NUCLEOTIDE SEQUENCE [LARGE SCALE GENOMIC DNA]</scope>
    <source>
        <strain evidence="3 4">KN-1</strain>
    </source>
</reference>
<dbReference type="KEGG" id="csty:KN1_01540"/>
<dbReference type="EMBL" id="AP024597">
    <property type="protein sequence ID" value="BCU68857.1"/>
    <property type="molecule type" value="Genomic_DNA"/>
</dbReference>
<dbReference type="PANTHER" id="PTHR37169">
    <property type="entry name" value="CRISPR SYSTEM ENDORIBONUCLEASE CSX1-RELATED"/>
    <property type="match status" value="1"/>
</dbReference>
<dbReference type="NCBIfam" id="TIGR01897">
    <property type="entry name" value="cas_MJ1666"/>
    <property type="match status" value="1"/>
</dbReference>
<dbReference type="InterPro" id="IPR013383">
    <property type="entry name" value="CRISPR-assoc_prot_DxTHG_CS"/>
</dbReference>
<evidence type="ECO:0000313" key="4">
    <source>
        <dbReference type="Proteomes" id="UP000825123"/>
    </source>
</evidence>